<dbReference type="AlphaFoldDB" id="A0A271IW55"/>
<feature type="region of interest" description="Disordered" evidence="10">
    <location>
        <begin position="298"/>
        <end position="331"/>
    </location>
</feature>
<reference evidence="12 13" key="1">
    <citation type="submission" date="2016-11" db="EMBL/GenBank/DDBJ databases">
        <title>Study of marine rhodopsin-containing bacteria.</title>
        <authorList>
            <person name="Yoshizawa S."/>
            <person name="Kumagai Y."/>
            <person name="Kogure K."/>
        </authorList>
    </citation>
    <scope>NUCLEOTIDE SEQUENCE [LARGE SCALE GENOMIC DNA]</scope>
    <source>
        <strain evidence="12 13">SAORIC-28</strain>
    </source>
</reference>
<sequence>MPEGPEVQRSADLLDDALAGHTIRTFEARTTAAREWLAEHEGAFEGKRVERVWAHGKHLVGQVEGDLFFHSHYLMWGRWHVVAPDAEEVVTKDRRERARIVTDDAAALLYSAPKFDVGQGDPYAGIPALSRLGPDVLDEPFDADAFLGRLDQEPDRTVGAALLDQTVAAGIGNYLRAEILYACRMDPWRLVGELDGAERGCLAETVPRLSQMAYAQSGRTVPEAVQAKMAADRDLRYSPHAHAWNTRHWVFRRTNLPCLTCDDYVRQEHQLTREWVDDESGETVEKKRIIYFCPTCQPVSVEPKPARPHKDRRPPDSEWASPDDERDPEDR</sequence>
<evidence type="ECO:0000256" key="2">
    <source>
        <dbReference type="ARBA" id="ARBA00012720"/>
    </source>
</evidence>
<dbReference type="GO" id="GO:0008270">
    <property type="term" value="F:zinc ion binding"/>
    <property type="evidence" value="ECO:0007669"/>
    <property type="project" value="InterPro"/>
</dbReference>
<gene>
    <name evidence="12" type="ORF">BSZ37_02255</name>
</gene>
<dbReference type="GO" id="GO:0003684">
    <property type="term" value="F:damaged DNA binding"/>
    <property type="evidence" value="ECO:0007669"/>
    <property type="project" value="InterPro"/>
</dbReference>
<keyword evidence="6" id="KW-0234">DNA repair</keyword>
<dbReference type="InterPro" id="IPR035937">
    <property type="entry name" value="FPG_N"/>
</dbReference>
<dbReference type="PROSITE" id="PS51068">
    <property type="entry name" value="FPG_CAT"/>
    <property type="match status" value="1"/>
</dbReference>
<keyword evidence="5" id="KW-0238">DNA-binding</keyword>
<dbReference type="SUPFAM" id="SSF46946">
    <property type="entry name" value="S13-like H2TH domain"/>
    <property type="match status" value="1"/>
</dbReference>
<keyword evidence="7" id="KW-0456">Lyase</keyword>
<evidence type="ECO:0000256" key="1">
    <source>
        <dbReference type="ARBA" id="ARBA00009409"/>
    </source>
</evidence>
<keyword evidence="9" id="KW-0326">Glycosidase</keyword>
<dbReference type="InterPro" id="IPR012319">
    <property type="entry name" value="FPG_cat"/>
</dbReference>
<dbReference type="EC" id="4.2.99.18" evidence="2"/>
<evidence type="ECO:0000313" key="13">
    <source>
        <dbReference type="Proteomes" id="UP000216339"/>
    </source>
</evidence>
<keyword evidence="13" id="KW-1185">Reference proteome</keyword>
<keyword evidence="4" id="KW-0378">Hydrolase</keyword>
<keyword evidence="8" id="KW-0511">Multifunctional enzyme</keyword>
<dbReference type="Gene3D" id="3.20.190.10">
    <property type="entry name" value="MutM-like, N-terminal"/>
    <property type="match status" value="1"/>
</dbReference>
<evidence type="ECO:0000256" key="8">
    <source>
        <dbReference type="ARBA" id="ARBA00023268"/>
    </source>
</evidence>
<evidence type="ECO:0000313" key="12">
    <source>
        <dbReference type="EMBL" id="PAP75350.1"/>
    </source>
</evidence>
<dbReference type="PANTHER" id="PTHR42697">
    <property type="entry name" value="ENDONUCLEASE 8"/>
    <property type="match status" value="1"/>
</dbReference>
<comment type="caution">
    <text evidence="12">The sequence shown here is derived from an EMBL/GenBank/DDBJ whole genome shotgun (WGS) entry which is preliminary data.</text>
</comment>
<accession>A0A271IW55</accession>
<dbReference type="InterPro" id="IPR010979">
    <property type="entry name" value="Ribosomal_uS13-like_H2TH"/>
</dbReference>
<evidence type="ECO:0000259" key="11">
    <source>
        <dbReference type="PROSITE" id="PS51068"/>
    </source>
</evidence>
<proteinExistence type="inferred from homology"/>
<protein>
    <recommendedName>
        <fullName evidence="2">DNA-(apurinic or apyrimidinic site) lyase</fullName>
        <ecNumber evidence="2">4.2.99.18</ecNumber>
    </recommendedName>
</protein>
<evidence type="ECO:0000256" key="6">
    <source>
        <dbReference type="ARBA" id="ARBA00023204"/>
    </source>
</evidence>
<feature type="domain" description="Formamidopyrimidine-DNA glycosylase catalytic" evidence="11">
    <location>
        <begin position="2"/>
        <end position="98"/>
    </location>
</feature>
<feature type="compositionally biased region" description="Acidic residues" evidence="10">
    <location>
        <begin position="321"/>
        <end position="331"/>
    </location>
</feature>
<dbReference type="Gene3D" id="1.10.8.50">
    <property type="match status" value="1"/>
</dbReference>
<evidence type="ECO:0000256" key="9">
    <source>
        <dbReference type="ARBA" id="ARBA00023295"/>
    </source>
</evidence>
<dbReference type="PANTHER" id="PTHR42697:SF1">
    <property type="entry name" value="ENDONUCLEASE 8"/>
    <property type="match status" value="1"/>
</dbReference>
<evidence type="ECO:0000256" key="3">
    <source>
        <dbReference type="ARBA" id="ARBA00022763"/>
    </source>
</evidence>
<dbReference type="RefSeq" id="WP_179299438.1">
    <property type="nucleotide sequence ID" value="NZ_MQWD01000001.1"/>
</dbReference>
<dbReference type="SUPFAM" id="SSF57716">
    <property type="entry name" value="Glucocorticoid receptor-like (DNA-binding domain)"/>
    <property type="match status" value="1"/>
</dbReference>
<dbReference type="GO" id="GO:0000703">
    <property type="term" value="F:oxidized pyrimidine nucleobase lesion DNA N-glycosylase activity"/>
    <property type="evidence" value="ECO:0007669"/>
    <property type="project" value="TreeGrafter"/>
</dbReference>
<dbReference type="EMBL" id="MQWD01000001">
    <property type="protein sequence ID" value="PAP75350.1"/>
    <property type="molecule type" value="Genomic_DNA"/>
</dbReference>
<dbReference type="GO" id="GO:0006284">
    <property type="term" value="P:base-excision repair"/>
    <property type="evidence" value="ECO:0007669"/>
    <property type="project" value="InterPro"/>
</dbReference>
<evidence type="ECO:0000256" key="10">
    <source>
        <dbReference type="SAM" id="MobiDB-lite"/>
    </source>
</evidence>
<dbReference type="Pfam" id="PF01149">
    <property type="entry name" value="Fapy_DNA_glyco"/>
    <property type="match status" value="1"/>
</dbReference>
<dbReference type="SUPFAM" id="SSF81624">
    <property type="entry name" value="N-terminal domain of MutM-like DNA repair proteins"/>
    <property type="match status" value="1"/>
</dbReference>
<dbReference type="SMART" id="SM00898">
    <property type="entry name" value="Fapy_DNA_glyco"/>
    <property type="match status" value="1"/>
</dbReference>
<evidence type="ECO:0000256" key="5">
    <source>
        <dbReference type="ARBA" id="ARBA00023125"/>
    </source>
</evidence>
<dbReference type="SMART" id="SM01232">
    <property type="entry name" value="H2TH"/>
    <property type="match status" value="1"/>
</dbReference>
<evidence type="ECO:0000256" key="4">
    <source>
        <dbReference type="ARBA" id="ARBA00022801"/>
    </source>
</evidence>
<evidence type="ECO:0000256" key="7">
    <source>
        <dbReference type="ARBA" id="ARBA00023239"/>
    </source>
</evidence>
<comment type="similarity">
    <text evidence="1">Belongs to the FPG family.</text>
</comment>
<keyword evidence="3" id="KW-0227">DNA damage</keyword>
<dbReference type="Proteomes" id="UP000216339">
    <property type="component" value="Unassembled WGS sequence"/>
</dbReference>
<dbReference type="Pfam" id="PF06831">
    <property type="entry name" value="H2TH"/>
    <property type="match status" value="1"/>
</dbReference>
<dbReference type="GO" id="GO:0140078">
    <property type="term" value="F:class I DNA-(apurinic or apyrimidinic site) endonuclease activity"/>
    <property type="evidence" value="ECO:0007669"/>
    <property type="project" value="UniProtKB-EC"/>
</dbReference>
<name>A0A271IW55_9BACT</name>
<dbReference type="InterPro" id="IPR015886">
    <property type="entry name" value="H2TH_FPG"/>
</dbReference>
<organism evidence="12 13">
    <name type="scientific">Rubrivirga marina</name>
    <dbReference type="NCBI Taxonomy" id="1196024"/>
    <lineage>
        <taxon>Bacteria</taxon>
        <taxon>Pseudomonadati</taxon>
        <taxon>Rhodothermota</taxon>
        <taxon>Rhodothermia</taxon>
        <taxon>Rhodothermales</taxon>
        <taxon>Rubricoccaceae</taxon>
        <taxon>Rubrivirga</taxon>
    </lineage>
</organism>